<protein>
    <submittedName>
        <fullName evidence="1">Uncharacterized protein</fullName>
    </submittedName>
</protein>
<keyword evidence="2" id="KW-1185">Reference proteome</keyword>
<accession>A0A372LZ36</accession>
<name>A0A372LZ36_9ACTN</name>
<organism evidence="1 2">
    <name type="scientific">Streptomyces triticagri</name>
    <dbReference type="NCBI Taxonomy" id="2293568"/>
    <lineage>
        <taxon>Bacteria</taxon>
        <taxon>Bacillati</taxon>
        <taxon>Actinomycetota</taxon>
        <taxon>Actinomycetes</taxon>
        <taxon>Kitasatosporales</taxon>
        <taxon>Streptomycetaceae</taxon>
        <taxon>Streptomyces</taxon>
    </lineage>
</organism>
<dbReference type="EMBL" id="QUAK01000194">
    <property type="protein sequence ID" value="RFU83630.1"/>
    <property type="molecule type" value="Genomic_DNA"/>
</dbReference>
<gene>
    <name evidence="1" type="ORF">DY218_27370</name>
</gene>
<dbReference type="Proteomes" id="UP000263094">
    <property type="component" value="Unassembled WGS sequence"/>
</dbReference>
<evidence type="ECO:0000313" key="1">
    <source>
        <dbReference type="EMBL" id="RFU83630.1"/>
    </source>
</evidence>
<reference evidence="1 2" key="1">
    <citation type="submission" date="2018-08" db="EMBL/GenBank/DDBJ databases">
        <title>Isolation, diversity and antifungal activity of Actinobacteria from wheat.</title>
        <authorList>
            <person name="Han C."/>
        </authorList>
    </citation>
    <scope>NUCLEOTIDE SEQUENCE [LARGE SCALE GENOMIC DNA]</scope>
    <source>
        <strain evidence="1 2">NEAU-YY421</strain>
    </source>
</reference>
<dbReference type="AlphaFoldDB" id="A0A372LZ36"/>
<sequence>MTDLADFDFGALFSSHERIRDLASAARTKWTGRTLRFPVRGGEIHAVEMDGDFQGERAPRPACHRRPYVLATDARASWMPVTCSSPGCRERQGQTGDETAFQDEVTRAKVAFRDASGNRTVMLLTDAVEHPLRRDELRRTFAHPLVVEFMRRWDAEHGTLQAYADTVTADRAVRTAAAEERGMLFDVA</sequence>
<comment type="caution">
    <text evidence="1">The sequence shown here is derived from an EMBL/GenBank/DDBJ whole genome shotgun (WGS) entry which is preliminary data.</text>
</comment>
<evidence type="ECO:0000313" key="2">
    <source>
        <dbReference type="Proteomes" id="UP000263094"/>
    </source>
</evidence>
<proteinExistence type="predicted"/>
<dbReference type="RefSeq" id="WP_128558785.1">
    <property type="nucleotide sequence ID" value="NZ_QUAK01000194.1"/>
</dbReference>